<reference evidence="2" key="2">
    <citation type="submission" date="2015-06" db="UniProtKB">
        <authorList>
            <consortium name="EnsemblProtists"/>
        </authorList>
    </citation>
    <scope>IDENTIFICATION</scope>
    <source>
        <strain evidence="2">Emoy2</strain>
    </source>
</reference>
<dbReference type="EMBL" id="JH598703">
    <property type="status" value="NOT_ANNOTATED_CDS"/>
    <property type="molecule type" value="Genomic_DNA"/>
</dbReference>
<evidence type="ECO:0000313" key="3">
    <source>
        <dbReference type="Proteomes" id="UP000011713"/>
    </source>
</evidence>
<evidence type="ECO:0000256" key="1">
    <source>
        <dbReference type="SAM" id="MobiDB-lite"/>
    </source>
</evidence>
<feature type="compositionally biased region" description="Polar residues" evidence="1">
    <location>
        <begin position="1"/>
        <end position="10"/>
    </location>
</feature>
<dbReference type="InParanoid" id="M4BSD1"/>
<dbReference type="HOGENOM" id="CLU_2325238_0_0_1"/>
<accession>M4BSD1</accession>
<dbReference type="VEuPathDB" id="FungiDB:HpaG809323"/>
<dbReference type="EnsemblProtists" id="HpaT809323">
    <property type="protein sequence ID" value="HpaP809323"/>
    <property type="gene ID" value="HpaG809323"/>
</dbReference>
<sequence>MNQGSPSQHALSVYEPRIVPGSSRDLPRSAAGFPGTHLLAQQLTEVKAHRQHHANRPSQPTNRLHIETSSLTYSSNLRTVPNYFRKLRLAEQAAIRYEW</sequence>
<feature type="region of interest" description="Disordered" evidence="1">
    <location>
        <begin position="1"/>
        <end position="32"/>
    </location>
</feature>
<organism evidence="2 3">
    <name type="scientific">Hyaloperonospora arabidopsidis (strain Emoy2)</name>
    <name type="common">Downy mildew agent</name>
    <name type="synonym">Peronospora arabidopsidis</name>
    <dbReference type="NCBI Taxonomy" id="559515"/>
    <lineage>
        <taxon>Eukaryota</taxon>
        <taxon>Sar</taxon>
        <taxon>Stramenopiles</taxon>
        <taxon>Oomycota</taxon>
        <taxon>Peronosporomycetes</taxon>
        <taxon>Peronosporales</taxon>
        <taxon>Peronosporaceae</taxon>
        <taxon>Hyaloperonospora</taxon>
    </lineage>
</organism>
<dbReference type="Proteomes" id="UP000011713">
    <property type="component" value="Unassembled WGS sequence"/>
</dbReference>
<reference evidence="3" key="1">
    <citation type="journal article" date="2010" name="Science">
        <title>Signatures of adaptation to obligate biotrophy in the Hyaloperonospora arabidopsidis genome.</title>
        <authorList>
            <person name="Baxter L."/>
            <person name="Tripathy S."/>
            <person name="Ishaque N."/>
            <person name="Boot N."/>
            <person name="Cabral A."/>
            <person name="Kemen E."/>
            <person name="Thines M."/>
            <person name="Ah-Fong A."/>
            <person name="Anderson R."/>
            <person name="Badejoko W."/>
            <person name="Bittner-Eddy P."/>
            <person name="Boore J.L."/>
            <person name="Chibucos M.C."/>
            <person name="Coates M."/>
            <person name="Dehal P."/>
            <person name="Delehaunty K."/>
            <person name="Dong S."/>
            <person name="Downton P."/>
            <person name="Dumas B."/>
            <person name="Fabro G."/>
            <person name="Fronick C."/>
            <person name="Fuerstenberg S.I."/>
            <person name="Fulton L."/>
            <person name="Gaulin E."/>
            <person name="Govers F."/>
            <person name="Hughes L."/>
            <person name="Humphray S."/>
            <person name="Jiang R.H."/>
            <person name="Judelson H."/>
            <person name="Kamoun S."/>
            <person name="Kyung K."/>
            <person name="Meijer H."/>
            <person name="Minx P."/>
            <person name="Morris P."/>
            <person name="Nelson J."/>
            <person name="Phuntumart V."/>
            <person name="Qutob D."/>
            <person name="Rehmany A."/>
            <person name="Rougon-Cardoso A."/>
            <person name="Ryden P."/>
            <person name="Torto-Alalibo T."/>
            <person name="Studholme D."/>
            <person name="Wang Y."/>
            <person name="Win J."/>
            <person name="Wood J."/>
            <person name="Clifton S.W."/>
            <person name="Rogers J."/>
            <person name="Van den Ackerveken G."/>
            <person name="Jones J.D."/>
            <person name="McDowell J.M."/>
            <person name="Beynon J."/>
            <person name="Tyler B.M."/>
        </authorList>
    </citation>
    <scope>NUCLEOTIDE SEQUENCE [LARGE SCALE GENOMIC DNA]</scope>
    <source>
        <strain evidence="3">Emoy2</strain>
    </source>
</reference>
<proteinExistence type="predicted"/>
<keyword evidence="3" id="KW-1185">Reference proteome</keyword>
<dbReference type="AlphaFoldDB" id="M4BSD1"/>
<evidence type="ECO:0000313" key="2">
    <source>
        <dbReference type="EnsemblProtists" id="HpaP809323"/>
    </source>
</evidence>
<protein>
    <submittedName>
        <fullName evidence="2">Uncharacterized protein</fullName>
    </submittedName>
</protein>
<name>M4BSD1_HYAAE</name>